<keyword evidence="8" id="KW-0458">Lysosome</keyword>
<comment type="subcellular location">
    <subcellularLocation>
        <location evidence="1">Lysosome</location>
    </subcellularLocation>
</comment>
<evidence type="ECO:0000256" key="2">
    <source>
        <dbReference type="ARBA" id="ARBA00008455"/>
    </source>
</evidence>
<dbReference type="InterPro" id="IPR013128">
    <property type="entry name" value="Peptidase_C1A"/>
</dbReference>
<evidence type="ECO:0000256" key="4">
    <source>
        <dbReference type="ARBA" id="ARBA00022801"/>
    </source>
</evidence>
<sequence length="332" mass="37460">MIPILLLTFCLGIATAAPTFDHNLDAQWRQWKIKYGKIYRPYVETYKREVWEKNMKIIEQHNKEYREGKHSYTLGMNAFGDMTLQEYNKVLTGFQSQKLENGKVFQKTVFGDVPKFLDWSTKGYVNPVRDQGPCGSCWAFSASGALEGQLFRKTGKLISLSVQNLVDCSRPQGNLGCQGGLMPHAFQYIKDNGGLDTEKSYPYEAREGPCRYRPENSAINVTGFVQIPVDEKVLMNAVATVGPISVGVDANHVKFQFYKSGIYYNPDCSSIKLDHAVLAVGYGFEGKESHGSKYWFIKNSWGTSWGMNGYMKLAKDRNNHCGIARDASYPIL</sequence>
<dbReference type="RefSeq" id="XP_004656922.1">
    <property type="nucleotide sequence ID" value="XM_004656865.2"/>
</dbReference>
<dbReference type="GO" id="GO:0008234">
    <property type="term" value="F:cysteine-type peptidase activity"/>
    <property type="evidence" value="ECO:0007669"/>
    <property type="project" value="UniProtKB-KW"/>
</dbReference>
<dbReference type="Pfam" id="PF08246">
    <property type="entry name" value="Inhibitor_I29"/>
    <property type="match status" value="1"/>
</dbReference>
<evidence type="ECO:0000256" key="9">
    <source>
        <dbReference type="SAM" id="SignalP"/>
    </source>
</evidence>
<name>A0A8C5K5C8_JACJA</name>
<dbReference type="SMART" id="SM00645">
    <property type="entry name" value="Pept_C1"/>
    <property type="match status" value="1"/>
</dbReference>
<evidence type="ECO:0000256" key="8">
    <source>
        <dbReference type="ARBA" id="ARBA00023228"/>
    </source>
</evidence>
<evidence type="ECO:0000256" key="7">
    <source>
        <dbReference type="ARBA" id="ARBA00023157"/>
    </source>
</evidence>
<dbReference type="OMA" id="ENQGCED"/>
<keyword evidence="13" id="KW-1185">Reference proteome</keyword>
<evidence type="ECO:0000256" key="5">
    <source>
        <dbReference type="ARBA" id="ARBA00022807"/>
    </source>
</evidence>
<dbReference type="InterPro" id="IPR000668">
    <property type="entry name" value="Peptidase_C1A_C"/>
</dbReference>
<dbReference type="InterPro" id="IPR013201">
    <property type="entry name" value="Prot_inhib_I29"/>
</dbReference>
<reference evidence="12" key="2">
    <citation type="submission" date="2025-09" db="UniProtKB">
        <authorList>
            <consortium name="Ensembl"/>
        </authorList>
    </citation>
    <scope>IDENTIFICATION</scope>
</reference>
<dbReference type="Ensembl" id="ENSJJAT00000006587.1">
    <property type="protein sequence ID" value="ENSJJAP00000003074.1"/>
    <property type="gene ID" value="ENSJJAG00000005732.1"/>
</dbReference>
<protein>
    <submittedName>
        <fullName evidence="12">Cathepsin L1-like</fullName>
    </submittedName>
</protein>
<feature type="domain" description="Peptidase C1A papain C-terminal" evidence="10">
    <location>
        <begin position="113"/>
        <end position="331"/>
    </location>
</feature>
<organism evidence="12 13">
    <name type="scientific">Jaculus jaculus</name>
    <name type="common">Lesser Egyptian jerboa</name>
    <dbReference type="NCBI Taxonomy" id="51337"/>
    <lineage>
        <taxon>Eukaryota</taxon>
        <taxon>Metazoa</taxon>
        <taxon>Chordata</taxon>
        <taxon>Craniata</taxon>
        <taxon>Vertebrata</taxon>
        <taxon>Euteleostomi</taxon>
        <taxon>Mammalia</taxon>
        <taxon>Eutheria</taxon>
        <taxon>Euarchontoglires</taxon>
        <taxon>Glires</taxon>
        <taxon>Rodentia</taxon>
        <taxon>Myomorpha</taxon>
        <taxon>Dipodoidea</taxon>
        <taxon>Dipodidae</taxon>
        <taxon>Dipodinae</taxon>
        <taxon>Jaculus</taxon>
    </lineage>
</organism>
<dbReference type="GeneTree" id="ENSGT00940000153321"/>
<keyword evidence="9" id="KW-0732">Signal</keyword>
<keyword evidence="5" id="KW-0788">Thiol protease</keyword>
<keyword evidence="4" id="KW-0378">Hydrolase</keyword>
<evidence type="ECO:0000313" key="13">
    <source>
        <dbReference type="Proteomes" id="UP000694385"/>
    </source>
</evidence>
<evidence type="ECO:0000256" key="6">
    <source>
        <dbReference type="ARBA" id="ARBA00023145"/>
    </source>
</evidence>
<feature type="signal peptide" evidence="9">
    <location>
        <begin position="1"/>
        <end position="16"/>
    </location>
</feature>
<evidence type="ECO:0000259" key="10">
    <source>
        <dbReference type="SMART" id="SM00645"/>
    </source>
</evidence>
<dbReference type="CDD" id="cd02248">
    <property type="entry name" value="Peptidase_C1A"/>
    <property type="match status" value="1"/>
</dbReference>
<accession>A0A8C5K5C8</accession>
<comment type="similarity">
    <text evidence="2">Belongs to the peptidase C1 family.</text>
</comment>
<evidence type="ECO:0000313" key="12">
    <source>
        <dbReference type="Ensembl" id="ENSJJAP00000003074.1"/>
    </source>
</evidence>
<dbReference type="PROSITE" id="PS00639">
    <property type="entry name" value="THIOL_PROTEASE_HIS"/>
    <property type="match status" value="1"/>
</dbReference>
<evidence type="ECO:0000256" key="3">
    <source>
        <dbReference type="ARBA" id="ARBA00022670"/>
    </source>
</evidence>
<gene>
    <name evidence="12" type="primary">LOC101599655</name>
</gene>
<proteinExistence type="inferred from homology"/>
<dbReference type="GO" id="GO:0005764">
    <property type="term" value="C:lysosome"/>
    <property type="evidence" value="ECO:0007669"/>
    <property type="project" value="UniProtKB-SubCell"/>
</dbReference>
<dbReference type="GO" id="GO:0006508">
    <property type="term" value="P:proteolysis"/>
    <property type="evidence" value="ECO:0007669"/>
    <property type="project" value="UniProtKB-KW"/>
</dbReference>
<dbReference type="InterPro" id="IPR025660">
    <property type="entry name" value="Pept_his_AS"/>
</dbReference>
<dbReference type="InterPro" id="IPR038765">
    <property type="entry name" value="Papain-like_cys_pep_sf"/>
</dbReference>
<dbReference type="GeneID" id="101599655"/>
<dbReference type="InterPro" id="IPR000169">
    <property type="entry name" value="Pept_cys_AS"/>
</dbReference>
<evidence type="ECO:0000259" key="11">
    <source>
        <dbReference type="SMART" id="SM00848"/>
    </source>
</evidence>
<dbReference type="AlphaFoldDB" id="A0A8C5K5C8"/>
<dbReference type="Gene3D" id="3.90.70.10">
    <property type="entry name" value="Cysteine proteinases"/>
    <property type="match status" value="1"/>
</dbReference>
<dbReference type="Pfam" id="PF00112">
    <property type="entry name" value="Peptidase_C1"/>
    <property type="match status" value="1"/>
</dbReference>
<dbReference type="PANTHER" id="PTHR12411">
    <property type="entry name" value="CYSTEINE PROTEASE FAMILY C1-RELATED"/>
    <property type="match status" value="1"/>
</dbReference>
<evidence type="ECO:0000256" key="1">
    <source>
        <dbReference type="ARBA" id="ARBA00004371"/>
    </source>
</evidence>
<feature type="chain" id="PRO_5034771190" evidence="9">
    <location>
        <begin position="17"/>
        <end position="332"/>
    </location>
</feature>
<dbReference type="OrthoDB" id="10253408at2759"/>
<reference evidence="12" key="1">
    <citation type="submission" date="2025-08" db="UniProtKB">
        <authorList>
            <consortium name="Ensembl"/>
        </authorList>
    </citation>
    <scope>IDENTIFICATION</scope>
</reference>
<dbReference type="PROSITE" id="PS00139">
    <property type="entry name" value="THIOL_PROTEASE_CYS"/>
    <property type="match status" value="1"/>
</dbReference>
<feature type="domain" description="Cathepsin propeptide inhibitor" evidence="11">
    <location>
        <begin position="28"/>
        <end position="87"/>
    </location>
</feature>
<dbReference type="InterPro" id="IPR039417">
    <property type="entry name" value="Peptidase_C1A_papain-like"/>
</dbReference>
<dbReference type="FunFam" id="3.90.70.10:FF:000332">
    <property type="entry name" value="Cathepsin L1"/>
    <property type="match status" value="1"/>
</dbReference>
<dbReference type="PRINTS" id="PR00705">
    <property type="entry name" value="PAPAIN"/>
</dbReference>
<dbReference type="Proteomes" id="UP000694385">
    <property type="component" value="Unassembled WGS sequence"/>
</dbReference>
<dbReference type="SUPFAM" id="SSF54001">
    <property type="entry name" value="Cysteine proteinases"/>
    <property type="match status" value="1"/>
</dbReference>
<keyword evidence="3" id="KW-0645">Protease</keyword>
<keyword evidence="7" id="KW-1015">Disulfide bond</keyword>
<keyword evidence="6" id="KW-0865">Zymogen</keyword>
<dbReference type="SMART" id="SM00848">
    <property type="entry name" value="Inhibitor_I29"/>
    <property type="match status" value="1"/>
</dbReference>